<dbReference type="Proteomes" id="UP000013776">
    <property type="component" value="Unassembled WGS sequence"/>
</dbReference>
<gene>
    <name evidence="2" type="ORF">TAPDE_000341</name>
</gene>
<dbReference type="InterPro" id="IPR029062">
    <property type="entry name" value="Class_I_gatase-like"/>
</dbReference>
<dbReference type="PANTHER" id="PTHR42695:SF5">
    <property type="entry name" value="GLUTAMINE AMIDOTRANSFERASE YLR126C-RELATED"/>
    <property type="match status" value="1"/>
</dbReference>
<keyword evidence="2" id="KW-0315">Glutamine amidotransferase</keyword>
<proteinExistence type="predicted"/>
<dbReference type="InterPro" id="IPR017926">
    <property type="entry name" value="GATASE"/>
</dbReference>
<evidence type="ECO:0000313" key="2">
    <source>
        <dbReference type="EMBL" id="CCG85177.1"/>
    </source>
</evidence>
<sequence>MAYRHIKLVGICFGHQLIARALGGQVARNPRGWEISVTSTTTFACELLPTLKDLRLHHMHRDMALYEPGRYFSVQGHPEFNAETVETLVHDRVAKGIVPAEYGDDALSRARLPHDGKVVAAAIVEFFKSRVA</sequence>
<dbReference type="EMBL" id="CAHR02000009">
    <property type="protein sequence ID" value="CCG85177.1"/>
    <property type="molecule type" value="Genomic_DNA"/>
</dbReference>
<dbReference type="PROSITE" id="PS51273">
    <property type="entry name" value="GATASE_TYPE_1"/>
    <property type="match status" value="1"/>
</dbReference>
<accession>R4XHD8</accession>
<keyword evidence="3" id="KW-1185">Reference proteome</keyword>
<dbReference type="OrthoDB" id="92161at2759"/>
<dbReference type="PANTHER" id="PTHR42695">
    <property type="entry name" value="GLUTAMINE AMIDOTRANSFERASE YLR126C-RELATED"/>
    <property type="match status" value="1"/>
</dbReference>
<protein>
    <submittedName>
        <fullName evidence="2">Class I glutamine amidotransferase</fullName>
    </submittedName>
</protein>
<dbReference type="GO" id="GO:0005634">
    <property type="term" value="C:nucleus"/>
    <property type="evidence" value="ECO:0007669"/>
    <property type="project" value="TreeGrafter"/>
</dbReference>
<reference evidence="2 3" key="1">
    <citation type="journal article" date="2013" name="MBio">
        <title>Genome sequencing of the plant pathogen Taphrina deformans, the causal agent of peach leaf curl.</title>
        <authorList>
            <person name="Cisse O.H."/>
            <person name="Almeida J.M.G.C.F."/>
            <person name="Fonseca A."/>
            <person name="Kumar A.A."/>
            <person name="Salojaervi J."/>
            <person name="Overmyer K."/>
            <person name="Hauser P.M."/>
            <person name="Pagni M."/>
        </authorList>
    </citation>
    <scope>NUCLEOTIDE SEQUENCE [LARGE SCALE GENOMIC DNA]</scope>
    <source>
        <strain evidence="3">PYCC 5710 / ATCC 11124 / CBS 356.35 / IMI 108563 / JCM 9778 / NBRC 8474</strain>
    </source>
</reference>
<dbReference type="eggNOG" id="KOG3179">
    <property type="taxonomic scope" value="Eukaryota"/>
</dbReference>
<comment type="caution">
    <text evidence="2">The sequence shown here is derived from an EMBL/GenBank/DDBJ whole genome shotgun (WGS) entry which is preliminary data.</text>
</comment>
<dbReference type="GO" id="GO:0005829">
    <property type="term" value="C:cytosol"/>
    <property type="evidence" value="ECO:0007669"/>
    <property type="project" value="TreeGrafter"/>
</dbReference>
<name>R4XHD8_TAPDE</name>
<dbReference type="VEuPathDB" id="FungiDB:TAPDE_000341"/>
<dbReference type="STRING" id="1097556.R4XHD8"/>
<dbReference type="Gene3D" id="3.40.50.880">
    <property type="match status" value="1"/>
</dbReference>
<dbReference type="InterPro" id="IPR044992">
    <property type="entry name" value="ChyE-like"/>
</dbReference>
<organism evidence="2 3">
    <name type="scientific">Taphrina deformans (strain PYCC 5710 / ATCC 11124 / CBS 356.35 / IMI 108563 / JCM 9778 / NBRC 8474)</name>
    <name type="common">Peach leaf curl fungus</name>
    <name type="synonym">Lalaria deformans</name>
    <dbReference type="NCBI Taxonomy" id="1097556"/>
    <lineage>
        <taxon>Eukaryota</taxon>
        <taxon>Fungi</taxon>
        <taxon>Dikarya</taxon>
        <taxon>Ascomycota</taxon>
        <taxon>Taphrinomycotina</taxon>
        <taxon>Taphrinomycetes</taxon>
        <taxon>Taphrinales</taxon>
        <taxon>Taphrinaceae</taxon>
        <taxon>Taphrina</taxon>
    </lineage>
</organism>
<feature type="domain" description="Glutamine amidotransferase" evidence="1">
    <location>
        <begin position="5"/>
        <end position="63"/>
    </location>
</feature>
<dbReference type="SUPFAM" id="SSF52317">
    <property type="entry name" value="Class I glutamine amidotransferase-like"/>
    <property type="match status" value="1"/>
</dbReference>
<evidence type="ECO:0000259" key="1">
    <source>
        <dbReference type="Pfam" id="PF00117"/>
    </source>
</evidence>
<dbReference type="AlphaFoldDB" id="R4XHD8"/>
<evidence type="ECO:0000313" key="3">
    <source>
        <dbReference type="Proteomes" id="UP000013776"/>
    </source>
</evidence>
<dbReference type="Pfam" id="PF00117">
    <property type="entry name" value="GATase"/>
    <property type="match status" value="1"/>
</dbReference>